<feature type="transmembrane region" description="Helical" evidence="1">
    <location>
        <begin position="55"/>
        <end position="76"/>
    </location>
</feature>
<feature type="transmembrane region" description="Helical" evidence="1">
    <location>
        <begin position="219"/>
        <end position="247"/>
    </location>
</feature>
<feature type="transmembrane region" description="Helical" evidence="1">
    <location>
        <begin position="143"/>
        <end position="167"/>
    </location>
</feature>
<feature type="transmembrane region" description="Helical" evidence="1">
    <location>
        <begin position="259"/>
        <end position="276"/>
    </location>
</feature>
<keyword evidence="2" id="KW-0503">Monooxygenase</keyword>
<evidence type="ECO:0000256" key="1">
    <source>
        <dbReference type="SAM" id="Phobius"/>
    </source>
</evidence>
<keyword evidence="2" id="KW-0560">Oxidoreductase</keyword>
<keyword evidence="1" id="KW-0812">Transmembrane</keyword>
<dbReference type="OrthoDB" id="1115611at2"/>
<comment type="caution">
    <text evidence="2">The sequence shown here is derived from an EMBL/GenBank/DDBJ whole genome shotgun (WGS) entry which is preliminary data.</text>
</comment>
<keyword evidence="1" id="KW-0472">Membrane</keyword>
<dbReference type="AlphaFoldDB" id="A0A419SC30"/>
<dbReference type="InterPro" id="IPR045625">
    <property type="entry name" value="DUF6427"/>
</dbReference>
<dbReference type="Proteomes" id="UP000283433">
    <property type="component" value="Unassembled WGS sequence"/>
</dbReference>
<name>A0A419SC30_9SPHI</name>
<dbReference type="Pfam" id="PF19992">
    <property type="entry name" value="DUF6427"/>
    <property type="match status" value="1"/>
</dbReference>
<accession>A0A419SC30</accession>
<gene>
    <name evidence="2" type="ORF">BCY91_01070</name>
</gene>
<reference evidence="2 3" key="1">
    <citation type="submission" date="2016-07" db="EMBL/GenBank/DDBJ databases">
        <title>Genome of Pelobium manganitolerans.</title>
        <authorList>
            <person name="Wu S."/>
            <person name="Wang G."/>
        </authorList>
    </citation>
    <scope>NUCLEOTIDE SEQUENCE [LARGE SCALE GENOMIC DNA]</scope>
    <source>
        <strain evidence="2 3">YS-25</strain>
    </source>
</reference>
<dbReference type="RefSeq" id="WP_120180158.1">
    <property type="nucleotide sequence ID" value="NZ_MBTA01000001.1"/>
</dbReference>
<evidence type="ECO:0000313" key="2">
    <source>
        <dbReference type="EMBL" id="RKD20243.1"/>
    </source>
</evidence>
<proteinExistence type="predicted"/>
<organism evidence="2 3">
    <name type="scientific">Pelobium manganitolerans</name>
    <dbReference type="NCBI Taxonomy" id="1842495"/>
    <lineage>
        <taxon>Bacteria</taxon>
        <taxon>Pseudomonadati</taxon>
        <taxon>Bacteroidota</taxon>
        <taxon>Sphingobacteriia</taxon>
        <taxon>Sphingobacteriales</taxon>
        <taxon>Sphingobacteriaceae</taxon>
        <taxon>Pelobium</taxon>
    </lineage>
</organism>
<feature type="transmembrane region" description="Helical" evidence="1">
    <location>
        <begin position="97"/>
        <end position="123"/>
    </location>
</feature>
<keyword evidence="1" id="KW-1133">Transmembrane helix</keyword>
<evidence type="ECO:0000313" key="3">
    <source>
        <dbReference type="Proteomes" id="UP000283433"/>
    </source>
</evidence>
<protein>
    <submittedName>
        <fullName evidence="2">Beta-carotene 15,15'-monooxygenase</fullName>
    </submittedName>
</protein>
<feature type="transmembrane region" description="Helical" evidence="1">
    <location>
        <begin position="12"/>
        <end position="35"/>
    </location>
</feature>
<dbReference type="GO" id="GO:0004497">
    <property type="term" value="F:monooxygenase activity"/>
    <property type="evidence" value="ECO:0007669"/>
    <property type="project" value="UniProtKB-KW"/>
</dbReference>
<sequence length="326" mass="38247">MVQQFRSLNFINLFYLFLLLLLLRVGLLATMPEAVNSGFREFFSRLLLNFDLDSYLSPFANLLVAFLAVYTQALWFNQVINKHAILGKATFLPAASYIIVSSVFTPFLSFTPPLLCNFMLLYIFDRILSEYKNSSSVAAMFDLGFLVSLGTLFYFPFVGFLVLLWIALLLFKPFYWREWLSVLVGYLTLVFILGVYYYWNNRLLDFIEIWEPLSSKMPIYINIQVMDYVVLFPIVICVLLSLYYLNINFFKSYVLVRKSFQLAIFIMLIAVFTYYIKSVFRINHFILCAVPVALSLAYYFLHAKKKWVYETLFLTVIAVIIYFQFV</sequence>
<feature type="transmembrane region" description="Helical" evidence="1">
    <location>
        <begin position="179"/>
        <end position="199"/>
    </location>
</feature>
<feature type="transmembrane region" description="Helical" evidence="1">
    <location>
        <begin position="282"/>
        <end position="300"/>
    </location>
</feature>
<feature type="transmembrane region" description="Helical" evidence="1">
    <location>
        <begin position="307"/>
        <end position="325"/>
    </location>
</feature>
<dbReference type="EMBL" id="MBTA01000001">
    <property type="protein sequence ID" value="RKD20243.1"/>
    <property type="molecule type" value="Genomic_DNA"/>
</dbReference>
<keyword evidence="3" id="KW-1185">Reference proteome</keyword>